<comment type="caution">
    <text evidence="1">The sequence shown here is derived from an EMBL/GenBank/DDBJ whole genome shotgun (WGS) entry which is preliminary data.</text>
</comment>
<dbReference type="InterPro" id="IPR036584">
    <property type="entry name" value="FliS_sf"/>
</dbReference>
<reference evidence="1 2" key="1">
    <citation type="submission" date="2023-06" db="EMBL/GenBank/DDBJ databases">
        <title>Roseiconus lacunae JC819 isolated from Gulf of Mannar region, Tamil Nadu.</title>
        <authorList>
            <person name="Pk S."/>
            <person name="Ch S."/>
            <person name="Ch V.R."/>
        </authorList>
    </citation>
    <scope>NUCLEOTIDE SEQUENCE [LARGE SCALE GENOMIC DNA]</scope>
    <source>
        <strain evidence="1 2">JC819</strain>
    </source>
</reference>
<dbReference type="InterPro" id="IPR003713">
    <property type="entry name" value="FliS"/>
</dbReference>
<dbReference type="Proteomes" id="UP001239462">
    <property type="component" value="Unassembled WGS sequence"/>
</dbReference>
<keyword evidence="1" id="KW-0282">Flagellum</keyword>
<keyword evidence="1" id="KW-0966">Cell projection</keyword>
<dbReference type="RefSeq" id="WP_149498629.1">
    <property type="nucleotide sequence ID" value="NZ_CP141221.1"/>
</dbReference>
<dbReference type="SUPFAM" id="SSF101116">
    <property type="entry name" value="Flagellar export chaperone FliS"/>
    <property type="match status" value="1"/>
</dbReference>
<organism evidence="1 2">
    <name type="scientific">Roseiconus lacunae</name>
    <dbReference type="NCBI Taxonomy" id="2605694"/>
    <lineage>
        <taxon>Bacteria</taxon>
        <taxon>Pseudomonadati</taxon>
        <taxon>Planctomycetota</taxon>
        <taxon>Planctomycetia</taxon>
        <taxon>Pirellulales</taxon>
        <taxon>Pirellulaceae</taxon>
        <taxon>Roseiconus</taxon>
    </lineage>
</organism>
<name>A0ABT7PGD3_9BACT</name>
<dbReference type="Pfam" id="PF02561">
    <property type="entry name" value="FliS"/>
    <property type="match status" value="1"/>
</dbReference>
<keyword evidence="2" id="KW-1185">Reference proteome</keyword>
<evidence type="ECO:0000313" key="2">
    <source>
        <dbReference type="Proteomes" id="UP001239462"/>
    </source>
</evidence>
<keyword evidence="1" id="KW-0969">Cilium</keyword>
<dbReference type="Gene3D" id="1.20.120.340">
    <property type="entry name" value="Flagellar protein FliS"/>
    <property type="match status" value="1"/>
</dbReference>
<dbReference type="EMBL" id="JASZZN010000004">
    <property type="protein sequence ID" value="MDM4015311.1"/>
    <property type="molecule type" value="Genomic_DNA"/>
</dbReference>
<protein>
    <submittedName>
        <fullName evidence="1">Flagellar protein FliS</fullName>
    </submittedName>
</protein>
<sequence length="136" mass="15434">MQQLDQYKRKSISSGMTRVEMLLMLYDKALASVEACQIANEVGDDALFRKHEIQARKVLVAIISGLQPDEDEVAYNIARLLEFVLFSFDERHFDSCQKILGQIRNSFAQIADQANEMERNGEISPMPDSDSFQSIA</sequence>
<gene>
    <name evidence="1" type="ORF">QTN89_07725</name>
</gene>
<evidence type="ECO:0000313" key="1">
    <source>
        <dbReference type="EMBL" id="MDM4015311.1"/>
    </source>
</evidence>
<proteinExistence type="predicted"/>
<accession>A0ABT7PGD3</accession>